<feature type="transmembrane region" description="Helical" evidence="1">
    <location>
        <begin position="102"/>
        <end position="119"/>
    </location>
</feature>
<feature type="chain" id="PRO_5039301934" evidence="2">
    <location>
        <begin position="23"/>
        <end position="291"/>
    </location>
</feature>
<organism evidence="3">
    <name type="scientific">Rhodococcus hoagii (strain 103S)</name>
    <name type="common">Rhodococcus equi</name>
    <dbReference type="NCBI Taxonomy" id="685727"/>
    <lineage>
        <taxon>Bacteria</taxon>
        <taxon>Bacillati</taxon>
        <taxon>Actinomycetota</taxon>
        <taxon>Actinomycetes</taxon>
        <taxon>Mycobacteriales</taxon>
        <taxon>Nocardiaceae</taxon>
        <taxon>Prescottella</taxon>
    </lineage>
</organism>
<evidence type="ECO:0000313" key="3">
    <source>
        <dbReference type="EMBL" id="CBH48467.1"/>
    </source>
</evidence>
<keyword evidence="1" id="KW-1133">Transmembrane helix</keyword>
<dbReference type="PANTHER" id="PTHR40761">
    <property type="entry name" value="CONSERVED INTEGRAL MEMBRANE ALANINE VALINE AND LEUCINE RICH PROTEIN-RELATED"/>
    <property type="match status" value="1"/>
</dbReference>
<keyword evidence="1" id="KW-0472">Membrane</keyword>
<feature type="transmembrane region" description="Helical" evidence="1">
    <location>
        <begin position="163"/>
        <end position="184"/>
    </location>
</feature>
<evidence type="ECO:0000256" key="1">
    <source>
        <dbReference type="SAM" id="Phobius"/>
    </source>
</evidence>
<dbReference type="RefSeq" id="WP_013416100.1">
    <property type="nucleotide sequence ID" value="NC_014659.1"/>
</dbReference>
<accession>A0A3S5Y7E9</accession>
<keyword evidence="1" id="KW-0812">Transmembrane</keyword>
<protein>
    <submittedName>
        <fullName evidence="3">Integral membrane protein</fullName>
    </submittedName>
</protein>
<dbReference type="NCBIfam" id="NF038012">
    <property type="entry name" value="DMT_1"/>
    <property type="match status" value="1"/>
</dbReference>
<feature type="transmembrane region" description="Helical" evidence="1">
    <location>
        <begin position="253"/>
        <end position="275"/>
    </location>
</feature>
<name>A0A3S5Y7E9_RHOH1</name>
<keyword evidence="2" id="KW-0732">Signal</keyword>
<feature type="transmembrane region" description="Helical" evidence="1">
    <location>
        <begin position="226"/>
        <end position="247"/>
    </location>
</feature>
<dbReference type="PANTHER" id="PTHR40761:SF1">
    <property type="entry name" value="CONSERVED INTEGRAL MEMBRANE ALANINE VALINE AND LEUCINE RICH PROTEIN-RELATED"/>
    <property type="match status" value="1"/>
</dbReference>
<dbReference type="KEGG" id="req:REQ_24250"/>
<dbReference type="Proteomes" id="UP001154400">
    <property type="component" value="Chromosome"/>
</dbReference>
<dbReference type="EMBL" id="FN563149">
    <property type="protein sequence ID" value="CBH48467.1"/>
    <property type="molecule type" value="Genomic_DNA"/>
</dbReference>
<gene>
    <name evidence="3" type="ordered locus">REQ_24250</name>
</gene>
<feature type="transmembrane region" description="Helical" evidence="1">
    <location>
        <begin position="196"/>
        <end position="214"/>
    </location>
</feature>
<sequence length="291" mass="29961">MSGLPAASILCALIAAFLFACASVAQQTAAAQVPEDRSLIAALVRSPRWWAGIVGDGGGYLFQVIALALGSVLVVQPLLVSMLLFALPLSAKFSGHRLTRRSWALAIALTAALAVFLVVGNPTEGGTDAPWAQWSVPLITVVVLVAGATALGLSPRMDPGWRALLLGTASGALYGVAVAFTKYVTDLLEHGVGHLLGAWQTYALLAAGVVGVYLQQRAFQVGPLSASLPAMTIGEPVVAIFLGMTVLDERLRVSGIGLAVVAAAIGVMLATTIALSRDQATLQPEAESVAN</sequence>
<proteinExistence type="predicted"/>
<evidence type="ECO:0000313" key="4">
    <source>
        <dbReference type="Proteomes" id="UP000006892"/>
    </source>
</evidence>
<feature type="transmembrane region" description="Helical" evidence="1">
    <location>
        <begin position="60"/>
        <end position="90"/>
    </location>
</feature>
<evidence type="ECO:0000256" key="2">
    <source>
        <dbReference type="SAM" id="SignalP"/>
    </source>
</evidence>
<reference evidence="3" key="1">
    <citation type="journal article" date="2010" name="PLoS Genet.">
        <title>The genome of a pathogenic rhodococcus: cooptive virulence underpinned by key gene acquisitions.</title>
        <authorList>
            <person name="Letek M."/>
            <person name="Gonzalez P."/>
            <person name="Macarthur I."/>
            <person name="Rodriguez H."/>
            <person name="Freeman T.C."/>
            <person name="Valero-Rello A."/>
            <person name="Blanco M."/>
            <person name="Buckley T."/>
            <person name="Cherevach I."/>
            <person name="Fahey R."/>
            <person name="Hapeshi A."/>
            <person name="Holdstock J."/>
            <person name="Leadon D."/>
            <person name="Navas J."/>
            <person name="Ocampo A."/>
            <person name="Quail M.A."/>
            <person name="Sanders M."/>
            <person name="Scortti M.M."/>
            <person name="Prescott J.F."/>
            <person name="Fogarty U."/>
            <person name="Meijer W.G."/>
            <person name="Parkhill J."/>
            <person name="Bentley S.D."/>
            <person name="Vazquez-Boland J.A."/>
        </authorList>
    </citation>
    <scope>NUCLEOTIDE SEQUENCE [LARGE SCALE GENOMIC DNA]</scope>
    <source>
        <strain evidence="3 4">103S</strain>
    </source>
</reference>
<feature type="signal peptide" evidence="2">
    <location>
        <begin position="1"/>
        <end position="22"/>
    </location>
</feature>
<dbReference type="AlphaFoldDB" id="A0A3S5Y7E9"/>
<feature type="transmembrane region" description="Helical" evidence="1">
    <location>
        <begin position="131"/>
        <end position="151"/>
    </location>
</feature>